<protein>
    <submittedName>
        <fullName evidence="2">DUF3108 domain-containing protein</fullName>
    </submittedName>
</protein>
<accession>A0AA42CJC5</accession>
<evidence type="ECO:0000313" key="2">
    <source>
        <dbReference type="EMBL" id="MCW6509438.1"/>
    </source>
</evidence>
<keyword evidence="1" id="KW-0732">Signal</keyword>
<sequence length="273" mass="28676">MSMNVAMRAGLLLASLTVLPAAQAETVRARYGISLIGLPFGTATVTGTLEPQAYRIEMQAKLTGLASILSGSKGAATATGSIPNSHVSPTTYATTSASADITRTVRMSIVDGTVDQSEITPPWDPSPDRVPVTDADKRGIVDPMSALIMTVPGTGDVIGPAACERTIPVFDGAARFDIVLAYVGTRKVKAKGFAGNVAVCSVRYRPIAGHRANRPGTKFMADNKEMEAWLAPVGQSRIVVPYRISVMTMIGTVVTEATEFDVSGGPRADVQNH</sequence>
<dbReference type="EMBL" id="JAMOIM010000009">
    <property type="protein sequence ID" value="MCW6509438.1"/>
    <property type="molecule type" value="Genomic_DNA"/>
</dbReference>
<gene>
    <name evidence="2" type="ORF">M8523_15565</name>
</gene>
<dbReference type="Pfam" id="PF11306">
    <property type="entry name" value="DUF3108"/>
    <property type="match status" value="1"/>
</dbReference>
<feature type="chain" id="PRO_5041261911" evidence="1">
    <location>
        <begin position="25"/>
        <end position="273"/>
    </location>
</feature>
<evidence type="ECO:0000313" key="3">
    <source>
        <dbReference type="Proteomes" id="UP001165667"/>
    </source>
</evidence>
<feature type="signal peptide" evidence="1">
    <location>
        <begin position="1"/>
        <end position="24"/>
    </location>
</feature>
<dbReference type="AlphaFoldDB" id="A0AA42CJC5"/>
<reference evidence="2" key="1">
    <citation type="submission" date="2022-05" db="EMBL/GenBank/DDBJ databases">
        <authorList>
            <person name="Pankratov T."/>
        </authorList>
    </citation>
    <scope>NUCLEOTIDE SEQUENCE</scope>
    <source>
        <strain evidence="2">BP6-180914</strain>
    </source>
</reference>
<name>A0AA42CJC5_9HYPH</name>
<evidence type="ECO:0000256" key="1">
    <source>
        <dbReference type="SAM" id="SignalP"/>
    </source>
</evidence>
<proteinExistence type="predicted"/>
<dbReference type="Proteomes" id="UP001165667">
    <property type="component" value="Unassembled WGS sequence"/>
</dbReference>
<organism evidence="2 3">
    <name type="scientific">Lichenifustis flavocetrariae</name>
    <dbReference type="NCBI Taxonomy" id="2949735"/>
    <lineage>
        <taxon>Bacteria</taxon>
        <taxon>Pseudomonadati</taxon>
        <taxon>Pseudomonadota</taxon>
        <taxon>Alphaproteobacteria</taxon>
        <taxon>Hyphomicrobiales</taxon>
        <taxon>Lichenihabitantaceae</taxon>
        <taxon>Lichenifustis</taxon>
    </lineage>
</organism>
<dbReference type="RefSeq" id="WP_282585800.1">
    <property type="nucleotide sequence ID" value="NZ_JAMOIM010000009.1"/>
</dbReference>
<dbReference type="InterPro" id="IPR021457">
    <property type="entry name" value="DUF3108"/>
</dbReference>
<comment type="caution">
    <text evidence="2">The sequence shown here is derived from an EMBL/GenBank/DDBJ whole genome shotgun (WGS) entry which is preliminary data.</text>
</comment>
<keyword evidence="3" id="KW-1185">Reference proteome</keyword>